<dbReference type="RefSeq" id="WP_145975897.1">
    <property type="nucleotide sequence ID" value="NZ_CYPS01000043.1"/>
</dbReference>
<feature type="signal peptide" evidence="1">
    <location>
        <begin position="1"/>
        <end position="27"/>
    </location>
</feature>
<feature type="chain" id="PRO_5006061238" description="Tat pathway signal sequence domain protein" evidence="1">
    <location>
        <begin position="28"/>
        <end position="148"/>
    </location>
</feature>
<organism evidence="2 3">
    <name type="scientific">Ruegeria atlantica</name>
    <dbReference type="NCBI Taxonomy" id="81569"/>
    <lineage>
        <taxon>Bacteria</taxon>
        <taxon>Pseudomonadati</taxon>
        <taxon>Pseudomonadota</taxon>
        <taxon>Alphaproteobacteria</taxon>
        <taxon>Rhodobacterales</taxon>
        <taxon>Roseobacteraceae</taxon>
        <taxon>Ruegeria</taxon>
    </lineage>
</organism>
<keyword evidence="3" id="KW-1185">Reference proteome</keyword>
<evidence type="ECO:0000313" key="2">
    <source>
        <dbReference type="EMBL" id="CUH44126.1"/>
    </source>
</evidence>
<evidence type="ECO:0008006" key="4">
    <source>
        <dbReference type="Google" id="ProtNLM"/>
    </source>
</evidence>
<dbReference type="Proteomes" id="UP000050786">
    <property type="component" value="Unassembled WGS sequence"/>
</dbReference>
<gene>
    <name evidence="2" type="ORF">RUM4293_03023</name>
</gene>
<protein>
    <recommendedName>
        <fullName evidence="4">Tat pathway signal sequence domain protein</fullName>
    </recommendedName>
</protein>
<reference evidence="3" key="1">
    <citation type="submission" date="2015-09" db="EMBL/GenBank/DDBJ databases">
        <authorList>
            <person name="Rodrigo-Torres L."/>
            <person name="Arahal D.R."/>
        </authorList>
    </citation>
    <scope>NUCLEOTIDE SEQUENCE [LARGE SCALE GENOMIC DNA]</scope>
    <source>
        <strain evidence="3">CECT 4293</strain>
    </source>
</reference>
<sequence>MQTTIKRNARVVLLTLLPILGAGIASAEETQKPSGVSIELSSAEAKGESCLLRFVAENNYGIDIDGAVYETVLFGAEGQVALLTLLDFAELPAGKPRVRQFQFNDMACDQISRILINGVQECVIQSDMADACMSGLTLRSRLETEVIG</sequence>
<dbReference type="EMBL" id="CYPS01000043">
    <property type="protein sequence ID" value="CUH44126.1"/>
    <property type="molecule type" value="Genomic_DNA"/>
</dbReference>
<name>A0A0P1E5Y5_9RHOB</name>
<evidence type="ECO:0000256" key="1">
    <source>
        <dbReference type="SAM" id="SignalP"/>
    </source>
</evidence>
<keyword evidence="1" id="KW-0732">Signal</keyword>
<proteinExistence type="predicted"/>
<dbReference type="AlphaFoldDB" id="A0A0P1E5Y5"/>
<accession>A0A0P1E5Y5</accession>
<evidence type="ECO:0000313" key="3">
    <source>
        <dbReference type="Proteomes" id="UP000050786"/>
    </source>
</evidence>